<organism evidence="1 2">
    <name type="scientific">Peronosclerospora sorghi</name>
    <dbReference type="NCBI Taxonomy" id="230839"/>
    <lineage>
        <taxon>Eukaryota</taxon>
        <taxon>Sar</taxon>
        <taxon>Stramenopiles</taxon>
        <taxon>Oomycota</taxon>
        <taxon>Peronosporomycetes</taxon>
        <taxon>Peronosporales</taxon>
        <taxon>Peronosporaceae</taxon>
        <taxon>Peronosclerospora</taxon>
    </lineage>
</organism>
<name>A0ACC0WQV8_9STRA</name>
<dbReference type="Proteomes" id="UP001163321">
    <property type="component" value="Chromosome 1"/>
</dbReference>
<sequence length="4013" mass="451868">MTTVMIGERLKELEAFLAHQHAVESVDETLAHLRIEIEDAMMRSRASAQQCTILLFQSVEPPSLLNFLSTSADYVDDSRKREISAVRGGILELLTSFLKVYGGHRALSKQHVTDMYKICQSIARVDPFNRVKVHALCQVVINVLKYTVKKIDSEVIEPRVYVEKIFYDIKFSKATQTAKGQMLEVIGYLVERFSREVADFVSPLLTWTEEALQKQFSSNLPEMMIVNGLLFLLARLLECDSDRYTRDESQRKQTYSHLLTVLETSVSGKISRYQVIKSAELFLAKHAQMFQPEIGSSGYVWFSYMKFCCLSENKTIKQHAFKCSNAVFRTLNVYLVDTKDDMRKRCLNKILKEVLPVVSDSTANTSMMAFAVQCLGWFTQSIYVYLGVKSYNKIEEKLKTYGESLLALDAKATAWKWPLFSNFVQSIGQFVNERHDVPLDDGYVKFLGDILCHLMVAYPQCFRKSKVVVYESVTAVLIAVSTRTVVEPLVDRFVLHTLLLSISSVTGSDHMVIYHPDTGELVTNLLYDYEDFWLALLHCNRNALVKPAPTATTSEGDDVEMKEAKNTRRTLQTIVFDSIMKHFLDIVSGLNLSYHMDLQKTSNVKNAAQYFPTVPRDHTIMLNLTEFVERVIGNTSRRLLLPWIPSIMYRVFTLATKLPLVSCFYRIGTVVAIAIDDLKYFETEPSRYGSNAACFRSDFTTFIQRVCAQTRFHQDELLLTCAKFVLLAPIGLAAIDTMTDIVKSILELGKSYLPAAIVAINALERWQKWCSDKVEKVIYEVVPQLSTYLDQEDLSDELWIVKPTKTNAANVTNDISDLAQLQRRILLLLGKCSGKVSLLLSEPPRVLHTSCTIGCISSPYFRMDLQLNEVSASLAMEQILSHVGDLAAHSSVRRVKANASEGYHALICYLCGKTATHPHTTGKKTDFYDMWTGIFTRVVRLAADPEKICGSLFEPLLFQLLRWLATNIDSYPFEYASLLDELIQSLSDFEPSVRIISARCIATLLSLAVNDNSARVEVDEIFERLFSLCHHPEAIQRSGAATSISYFLGSLSEENGVVLARFAMPCLKNLLYAVRLYDSDSQMAKRTADVSQDVISKAVMKIERGISRFSHLFDKGNTNVRHTGMMNGEIILKQTTDWLFQQIGAREVTFRRLCRQIFMSFSVLICKSGIEWIKEYVSLHGSGSLTAVLVPMSSLALALPDITVEWMELLSASIESYVWCVELLGDEADDIFTLDELSPQQERGKRKHMSNRTDMQDTNCQSTISWAVSTFLKYEGPWEEVSMRSEWIKAYLLVLVSLCSCIKSLMRDGRKVLRNVADVDSPSFQTGMSRKLLLALLYRSDSWENDAKIFDDIKKFSASMVVCSQDWARQLQEAVGILLSDLTPSLTSVNSTKSFLEHSKIIESLVLIGSTVVSAGIVTYPASDKYAMTFALAASKAITYGYSYAQSRLVVAAALKAAAACGWRIANIFVIDADRQLYAPMYSDVIQFIPTLAVWKRCAAEVFSLSLNSSRVVNVLGDVLRRVATFKVYPAKSIEWDTFTETIVANILQLVKKLKDATTNTQQTLSWLQVLRYFLKLCQHCSETLVKTLRVSPIPDIQNAVIEMLQQREHSYLVKAEVLRTLTLLVPSSILVSQEARATSAVLDALVKFVFSDFPVVSVDVSQGSKEFVVFQLLFTELLSVIKQSGSIAYLKIVYPSLKEGEKHLFCAEIKQMLTRFSVSLGYGLKSGETKHIEQVQNQLAELVEVLLDPTLDLVIRKSLLEDVFTPVIECQTGETLQQFYLKQCPTKKSSIISLLATIISASPQAVSEGSRLGVFVAFSLVEFLYRLMDPEVIRTDINSAFLGHINGKGREFTMLVCKSASKVVTKAYRDVDEFVRLACCAAYNCLLTAVSRTQKQEKFFDQILFQPAQWSNIFDVSHEYDLHAETKEFATIPLSNLSAVSLQTRTDTKGTSKTKQNEPTALKFFTSSSLSIDLDTSPASTMTVPSDIGQLDGTYQNVDIELDALNQHPCIIPLLRVLLQMKTDFGSAWDENSMPGWMEKLYVVIVDPSASLNVRLFLAKVVLDVPEVFAMYRSSWLHAVMEALLDLNASREAPEFNYILRDCCYLALNSWNDVVPSVHQDTSSRFVNELIKVCPDKRNEVRDSNVLLITELIALWKDVIRIDVRILIDYTIADDEDRKLKSAKQFTALQCVSSMLNAGLANDLSYEDDSDCKVEAGILLVMTSTTTSLYTLAAEVGGLLLAATYVSRNEEFTQKLRDLIINSYNEEDFGRFLALLKNVSMHKPEIIDSMMLQRLSFVLPKAIAVDAWALLAAVSLSNAAANDCITKEVFAHVQPTLKRFIAHRHSGVQHCILQAINYLLDHLSLPELERLVASGAEGGFGLLESYEAHGLPECRGLLFTIVKKLYGKDLSDHIKEQVRTTLLRGLCDPDDARRKEAFEYWNTSEVMAKKCSDRLLAIFCTLYSPKLNERWVLYATNLLLGMSESSDAFRRPLYPTGLGNGEFAVTSIDASWEAKTSSMAPLFSVEADMFRATAASTLSGTADTFPSQVTGTMQSQLFSSKSASVGHAPSYSQTLKEPDSAQCSIERKRFSKRIRSSADQATSNYDKKVSKHFFQDKYAQLKRKEEAEAIRKKKERQTQVSMKRLYRVGEFPDIQITQQDIVHPIMALCGMHIETASSVFGSLFSAIVSTSQFENSGNCGKLAERLESILTLSKASSVYVGCIVSAIFASTLRSPKLHQMLSISPTVLGEAGLASGKFHLIELALEEQVLYNIQHHENRNVGSSELVTASWDMLYKLLSTVHKRNFLTALSLTCSTTDESKLALEAQLSGDLPRAIASYKKAEDILDSRVDIFDGSNSLEIKNDAKRCRWQRLHCLEMLNSWDVLNNEITDTSKKDNKFMWQRRPPYLEQGVAYYMRSCLGLSLKPRNSSSDILTSLKKNIDEAMKEPMKQELLQSRFPVEMCLTYLLIGDKNQASVYVETFYNDFSKLWRQTSPMASSTRLSLLQSLSSIVEIDEVLLCLEDNLQRDNKEKQPSKTSFIEAWKQVPPITGEDGMVLWSQHTLVQDTLASFLLDWGRCQGTLSDDKQLTVLTSKSRTMLQYAKVATSCNVLALASKVLKNYRELCNAHQLPRLSAYMVEVFVSHVLKLVDRQERQSDKRGLSSSLKLITKYYESATKLFDNVEIMNMMETADAIDQVAMGYLEAKTFASAAAFYASNNVGDTLKEEYFSRSLDMFKASCQRIDAVPSRAEQDVAHVACSRCRVTFIEFLNDLLFKQKMEKLAKLADRKALVKLLVENVGRGMAGGERECAHYFPQICDLIAPFSDIVAEFEEFVLSNVPLWTCLQWSAQLMALLNGPIGKTIVAILEKMAEQYPVALFYDFMVTCRSCRDKFKVNLNRLEVLLANPVMEKFVTALRLIHHPELRLKEGLREIAKLLEENRTRDAQQKVKLVWYDCFSSDRPLLGDKIGRYNRNWSRNAKREIEKIMGKDGSRLSAKSVASAREWIGGHFAVIPGSYGITKDMKVHIGDFAEWLEEFDHSSCSLELPGQYTAHWAPPNPSTHNKIMSFGSMLGVLASKQLPKRLILHCSDEKDYTFLVKGGEDLRLDQRIELLFRVMNQIFDADPLCRDRRLSLTTYDVIPMTREIGIVEWVSGTTTLKGVIETQLQIDERCVNLKSNKSQKFDLFNTTAAKAYESFLLKQRGASYSAKIIAPHSKDVVNQFTKVQAMIPSDFLRRQLLGMGSNYEAFLLVRDNFLKSLSVFNACSYILGIGDRHLDNFLLDCASGRVIGIDFGVSFGAGASVLPVPELIPFRYTRQMDFVFQPYDGKNLLAQEMQVVFEALRSKQQVVDSVMSVFLHEPLLDWQQLTTTYQKALFEALKGNDRLTLQDDDDVDMEVEDFSCNRGSQSSKRVSVPEVGGIVDTAWLPDVKIAIARKKLEGVSPALLLKEELSQNCHLVPVISKFHALVDTINREDDMDKMVTLSSLSQAQELLTMATAPAFLGRTFQGWMPWL</sequence>
<accession>A0ACC0WQV8</accession>
<keyword evidence="2" id="KW-1185">Reference proteome</keyword>
<reference evidence="1 2" key="1">
    <citation type="journal article" date="2022" name="bioRxiv">
        <title>The genome of the oomycete Peronosclerospora sorghi, a cosmopolitan pathogen of maize and sorghum, is inflated with dispersed pseudogenes.</title>
        <authorList>
            <person name="Fletcher K."/>
            <person name="Martin F."/>
            <person name="Isakeit T."/>
            <person name="Cavanaugh K."/>
            <person name="Magill C."/>
            <person name="Michelmore R."/>
        </authorList>
    </citation>
    <scope>NUCLEOTIDE SEQUENCE [LARGE SCALE GENOMIC DNA]</scope>
    <source>
        <strain evidence="1">P6</strain>
    </source>
</reference>
<dbReference type="EMBL" id="CM047580">
    <property type="protein sequence ID" value="KAI9920681.1"/>
    <property type="molecule type" value="Genomic_DNA"/>
</dbReference>
<proteinExistence type="predicted"/>
<evidence type="ECO:0000313" key="1">
    <source>
        <dbReference type="EMBL" id="KAI9920681.1"/>
    </source>
</evidence>
<gene>
    <name evidence="1" type="ORF">PsorP6_002231</name>
</gene>
<protein>
    <submittedName>
        <fullName evidence="1">Uncharacterized protein</fullName>
    </submittedName>
</protein>
<evidence type="ECO:0000313" key="2">
    <source>
        <dbReference type="Proteomes" id="UP001163321"/>
    </source>
</evidence>
<comment type="caution">
    <text evidence="1">The sequence shown here is derived from an EMBL/GenBank/DDBJ whole genome shotgun (WGS) entry which is preliminary data.</text>
</comment>